<evidence type="ECO:0000256" key="1">
    <source>
        <dbReference type="ARBA" id="ARBA00000971"/>
    </source>
</evidence>
<dbReference type="SUPFAM" id="SSF50891">
    <property type="entry name" value="Cyclophilin-like"/>
    <property type="match status" value="1"/>
</dbReference>
<dbReference type="GeneID" id="18241595"/>
<organism evidence="7 8">
    <name type="scientific">Batrachochytrium dendrobatidis (strain JAM81 / FGSC 10211)</name>
    <name type="common">Frog chytrid fungus</name>
    <dbReference type="NCBI Taxonomy" id="684364"/>
    <lineage>
        <taxon>Eukaryota</taxon>
        <taxon>Fungi</taxon>
        <taxon>Fungi incertae sedis</taxon>
        <taxon>Chytridiomycota</taxon>
        <taxon>Chytridiomycota incertae sedis</taxon>
        <taxon>Chytridiomycetes</taxon>
        <taxon>Rhizophydiales</taxon>
        <taxon>Rhizophydiales incertae sedis</taxon>
        <taxon>Batrachochytrium</taxon>
    </lineage>
</organism>
<dbReference type="AlphaFoldDB" id="F4NUD5"/>
<dbReference type="EC" id="5.2.1.8" evidence="5"/>
<dbReference type="FunFam" id="2.40.100.10:FF:000022">
    <property type="entry name" value="Peptidyl-prolyl cis-trans isomerase CYP95"/>
    <property type="match status" value="1"/>
</dbReference>
<evidence type="ECO:0000256" key="2">
    <source>
        <dbReference type="ARBA" id="ARBA00002388"/>
    </source>
</evidence>
<dbReference type="InParanoid" id="F4NUD5"/>
<dbReference type="PANTHER" id="PTHR11071">
    <property type="entry name" value="PEPTIDYL-PROLYL CIS-TRANS ISOMERASE"/>
    <property type="match status" value="1"/>
</dbReference>
<dbReference type="Gene3D" id="2.40.100.10">
    <property type="entry name" value="Cyclophilin-like"/>
    <property type="match status" value="1"/>
</dbReference>
<evidence type="ECO:0000313" key="7">
    <source>
        <dbReference type="EMBL" id="EGF84004.1"/>
    </source>
</evidence>
<dbReference type="PIRSF" id="PIRSF001467">
    <property type="entry name" value="Peptidylpro_ismrse"/>
    <property type="match status" value="1"/>
</dbReference>
<keyword evidence="8" id="KW-1185">Reference proteome</keyword>
<accession>F4NUD5</accession>
<proteinExistence type="inferred from homology"/>
<feature type="domain" description="PPIase cyclophilin-type" evidence="6">
    <location>
        <begin position="8"/>
        <end position="172"/>
    </location>
</feature>
<dbReference type="HOGENOM" id="CLU_012062_4_2_1"/>
<dbReference type="PRINTS" id="PR00153">
    <property type="entry name" value="CSAPPISMRASE"/>
</dbReference>
<dbReference type="OrthoDB" id="407558at2759"/>
<evidence type="ECO:0000313" key="8">
    <source>
        <dbReference type="Proteomes" id="UP000007241"/>
    </source>
</evidence>
<dbReference type="STRING" id="684364.F4NUD5"/>
<comment type="similarity">
    <text evidence="5">Belongs to the cyclophilin-type PPIase family.</text>
</comment>
<evidence type="ECO:0000256" key="4">
    <source>
        <dbReference type="ARBA" id="ARBA00023235"/>
    </source>
</evidence>
<keyword evidence="3 5" id="KW-0697">Rotamase</keyword>
<feature type="non-terminal residue" evidence="7">
    <location>
        <position position="173"/>
    </location>
</feature>
<evidence type="ECO:0000256" key="5">
    <source>
        <dbReference type="RuleBase" id="RU363019"/>
    </source>
</evidence>
<name>F4NUD5_BATDJ</name>
<protein>
    <recommendedName>
        <fullName evidence="5">Peptidyl-prolyl cis-trans isomerase</fullName>
        <shortName evidence="5">PPIase</shortName>
        <ecNumber evidence="5">5.2.1.8</ecNumber>
    </recommendedName>
</protein>
<dbReference type="RefSeq" id="XP_006674929.1">
    <property type="nucleotide sequence ID" value="XM_006674866.1"/>
</dbReference>
<dbReference type="GO" id="GO:0005737">
    <property type="term" value="C:cytoplasm"/>
    <property type="evidence" value="ECO:0000318"/>
    <property type="project" value="GO_Central"/>
</dbReference>
<dbReference type="GO" id="GO:0016018">
    <property type="term" value="F:cyclosporin A binding"/>
    <property type="evidence" value="ECO:0000318"/>
    <property type="project" value="GO_Central"/>
</dbReference>
<dbReference type="Pfam" id="PF00160">
    <property type="entry name" value="Pro_isomerase"/>
    <property type="match status" value="1"/>
</dbReference>
<keyword evidence="4 5" id="KW-0413">Isomerase</keyword>
<comment type="function">
    <text evidence="2 5">PPIases accelerate the folding of proteins. It catalyzes the cis-trans isomerization of proline imidic peptide bonds in oligopeptides.</text>
</comment>
<dbReference type="InterPro" id="IPR002130">
    <property type="entry name" value="Cyclophilin-type_PPIase_dom"/>
</dbReference>
<dbReference type="InterPro" id="IPR029000">
    <property type="entry name" value="Cyclophilin-like_dom_sf"/>
</dbReference>
<dbReference type="PROSITE" id="PS50072">
    <property type="entry name" value="CSA_PPIASE_2"/>
    <property type="match status" value="1"/>
</dbReference>
<reference evidence="7 8" key="1">
    <citation type="submission" date="2009-12" db="EMBL/GenBank/DDBJ databases">
        <title>The draft genome of Batrachochytrium dendrobatidis.</title>
        <authorList>
            <consortium name="US DOE Joint Genome Institute (JGI-PGF)"/>
            <person name="Kuo A."/>
            <person name="Salamov A."/>
            <person name="Schmutz J."/>
            <person name="Lucas S."/>
            <person name="Pitluck S."/>
            <person name="Rosenblum E."/>
            <person name="Stajich J."/>
            <person name="Eisen M."/>
            <person name="Grigoriev I.V."/>
        </authorList>
    </citation>
    <scope>NUCLEOTIDE SEQUENCE [LARGE SCALE GENOMIC DNA]</scope>
    <source>
        <strain evidence="8">JAM81 / FGSC 10211</strain>
    </source>
</reference>
<dbReference type="InterPro" id="IPR024936">
    <property type="entry name" value="Cyclophilin-type_PPIase"/>
</dbReference>
<dbReference type="OMA" id="TAPKTCE"/>
<evidence type="ECO:0000256" key="3">
    <source>
        <dbReference type="ARBA" id="ARBA00023110"/>
    </source>
</evidence>
<evidence type="ECO:0000259" key="6">
    <source>
        <dbReference type="PROSITE" id="PS50072"/>
    </source>
</evidence>
<dbReference type="GO" id="GO:0003755">
    <property type="term" value="F:peptidyl-prolyl cis-trans isomerase activity"/>
    <property type="evidence" value="ECO:0000318"/>
    <property type="project" value="GO_Central"/>
</dbReference>
<sequence length="173" mass="19070">MASNPRCFLDIDIDGIKSGRLVFELFADRVPITAENFRALCTGERGRNANGTLLWLKGSKFHRIIKDFMVQGGDFTKGDGTGGESIYGGPFKDENLTFKHDQSCLLSMANRGPGTNGSQFFITSKPVPHLDGKHVVFGRLVLGTKLFRKIENIPTDKKDRPHATVLISNCGEL</sequence>
<gene>
    <name evidence="7" type="ORF">BATDEDRAFT_6502</name>
</gene>
<dbReference type="GO" id="GO:0006457">
    <property type="term" value="P:protein folding"/>
    <property type="evidence" value="ECO:0000318"/>
    <property type="project" value="GO_Central"/>
</dbReference>
<dbReference type="Proteomes" id="UP000007241">
    <property type="component" value="Unassembled WGS sequence"/>
</dbReference>
<dbReference type="PANTHER" id="PTHR11071:SF561">
    <property type="entry name" value="PEPTIDYL-PROLYL CIS-TRANS ISOMERASE D-RELATED"/>
    <property type="match status" value="1"/>
</dbReference>
<comment type="catalytic activity">
    <reaction evidence="1 5">
        <text>[protein]-peptidylproline (omega=180) = [protein]-peptidylproline (omega=0)</text>
        <dbReference type="Rhea" id="RHEA:16237"/>
        <dbReference type="Rhea" id="RHEA-COMP:10747"/>
        <dbReference type="Rhea" id="RHEA-COMP:10748"/>
        <dbReference type="ChEBI" id="CHEBI:83833"/>
        <dbReference type="ChEBI" id="CHEBI:83834"/>
        <dbReference type="EC" id="5.2.1.8"/>
    </reaction>
</comment>
<dbReference type="EMBL" id="GL882879">
    <property type="protein sequence ID" value="EGF84004.1"/>
    <property type="molecule type" value="Genomic_DNA"/>
</dbReference>